<accession>A0A512MB25</accession>
<dbReference type="RefSeq" id="WP_146851491.1">
    <property type="nucleotide sequence ID" value="NZ_BKAG01000023.1"/>
</dbReference>
<comment type="caution">
    <text evidence="1">The sequence shown here is derived from an EMBL/GenBank/DDBJ whole genome shotgun (WGS) entry which is preliminary data.</text>
</comment>
<organism evidence="1 2">
    <name type="scientific">Brevifollis gellanilyticus</name>
    <dbReference type="NCBI Taxonomy" id="748831"/>
    <lineage>
        <taxon>Bacteria</taxon>
        <taxon>Pseudomonadati</taxon>
        <taxon>Verrucomicrobiota</taxon>
        <taxon>Verrucomicrobiia</taxon>
        <taxon>Verrucomicrobiales</taxon>
        <taxon>Verrucomicrobiaceae</taxon>
    </lineage>
</organism>
<evidence type="ECO:0000313" key="2">
    <source>
        <dbReference type="Proteomes" id="UP000321577"/>
    </source>
</evidence>
<gene>
    <name evidence="1" type="ORF">BGE01nite_32210</name>
</gene>
<dbReference type="CDD" id="cd07505">
    <property type="entry name" value="HAD_BPGM-like"/>
    <property type="match status" value="1"/>
</dbReference>
<dbReference type="AlphaFoldDB" id="A0A512MB25"/>
<dbReference type="InterPro" id="IPR051806">
    <property type="entry name" value="HAD-like_SPP"/>
</dbReference>
<name>A0A512MB25_9BACT</name>
<protein>
    <submittedName>
        <fullName evidence="1">Phosphatase</fullName>
    </submittedName>
</protein>
<dbReference type="Gene3D" id="1.10.150.240">
    <property type="entry name" value="Putative phosphatase, domain 2"/>
    <property type="match status" value="1"/>
</dbReference>
<dbReference type="Pfam" id="PF00702">
    <property type="entry name" value="Hydrolase"/>
    <property type="match status" value="1"/>
</dbReference>
<dbReference type="InterPro" id="IPR023214">
    <property type="entry name" value="HAD_sf"/>
</dbReference>
<dbReference type="EMBL" id="BKAG01000023">
    <property type="protein sequence ID" value="GEP43930.1"/>
    <property type="molecule type" value="Genomic_DNA"/>
</dbReference>
<sequence>MLQVPDQPFSGLIFDCDGTLVDSMPLHYKAWVASLDHHGATFPFTEDYFYSKAGMREQDVVTLLNAEHGTNVDAEAVANHKARLFEEIIPQVEAIRPVAEFARYMHGKVPMSVASGSEEHIVRGCLKANDLLHLFDEIIITPRLVAKGKPAPDMFLLAAERMGVPAKDCLVIEDGQSGIDAAKAAGMKWVFVPRTLR</sequence>
<dbReference type="NCBIfam" id="TIGR01509">
    <property type="entry name" value="HAD-SF-IA-v3"/>
    <property type="match status" value="1"/>
</dbReference>
<dbReference type="Proteomes" id="UP000321577">
    <property type="component" value="Unassembled WGS sequence"/>
</dbReference>
<proteinExistence type="predicted"/>
<keyword evidence="2" id="KW-1185">Reference proteome</keyword>
<reference evidence="1 2" key="1">
    <citation type="submission" date="2019-07" db="EMBL/GenBank/DDBJ databases">
        <title>Whole genome shotgun sequence of Brevifollis gellanilyticus NBRC 108608.</title>
        <authorList>
            <person name="Hosoyama A."/>
            <person name="Uohara A."/>
            <person name="Ohji S."/>
            <person name="Ichikawa N."/>
        </authorList>
    </citation>
    <scope>NUCLEOTIDE SEQUENCE [LARGE SCALE GENOMIC DNA]</scope>
    <source>
        <strain evidence="1 2">NBRC 108608</strain>
    </source>
</reference>
<dbReference type="InterPro" id="IPR023198">
    <property type="entry name" value="PGP-like_dom2"/>
</dbReference>
<dbReference type="SUPFAM" id="SSF56784">
    <property type="entry name" value="HAD-like"/>
    <property type="match status" value="1"/>
</dbReference>
<dbReference type="Gene3D" id="3.40.50.1000">
    <property type="entry name" value="HAD superfamily/HAD-like"/>
    <property type="match status" value="1"/>
</dbReference>
<dbReference type="PANTHER" id="PTHR43481">
    <property type="entry name" value="FRUCTOSE-1-PHOSPHATE PHOSPHATASE"/>
    <property type="match status" value="1"/>
</dbReference>
<dbReference type="SFLD" id="SFLDS00003">
    <property type="entry name" value="Haloacid_Dehalogenase"/>
    <property type="match status" value="1"/>
</dbReference>
<dbReference type="OrthoDB" id="9797743at2"/>
<dbReference type="PANTHER" id="PTHR43481:SF4">
    <property type="entry name" value="GLYCEROL-1-PHOSPHATE PHOSPHOHYDROLASE 1-RELATED"/>
    <property type="match status" value="1"/>
</dbReference>
<dbReference type="GO" id="GO:0050308">
    <property type="term" value="F:sugar-phosphatase activity"/>
    <property type="evidence" value="ECO:0007669"/>
    <property type="project" value="TreeGrafter"/>
</dbReference>
<evidence type="ECO:0000313" key="1">
    <source>
        <dbReference type="EMBL" id="GEP43930.1"/>
    </source>
</evidence>
<dbReference type="InterPro" id="IPR036412">
    <property type="entry name" value="HAD-like_sf"/>
</dbReference>
<dbReference type="InterPro" id="IPR006439">
    <property type="entry name" value="HAD-SF_hydro_IA"/>
</dbReference>
<dbReference type="SFLD" id="SFLDG01129">
    <property type="entry name" value="C1.5:_HAD__Beta-PGM__Phosphata"/>
    <property type="match status" value="1"/>
</dbReference>